<gene>
    <name evidence="2" type="ORF">EW139_04380</name>
</gene>
<dbReference type="Proteomes" id="UP000295756">
    <property type="component" value="Chromosome"/>
</dbReference>
<evidence type="ECO:0000313" key="3">
    <source>
        <dbReference type="Proteomes" id="UP000295756"/>
    </source>
</evidence>
<dbReference type="InterPro" id="IPR029479">
    <property type="entry name" value="Nitroreductase"/>
</dbReference>
<sequence>MSFTNLQKQRRTTYVLGKKVTQTPEEIFDIVKSAVKNSPTAFNNQTVRVIVLIGDLHDKLWQLTANRLKLEASDEDAYNNTLAKINRSFKAGYGTILFFTDTSVVKSFEENIPLYAENFYDWSEQGHGIAEYATWLALTEAGLGASLQHYNPLIDESVVENFDVPSSWRLRAQMPFGSIESSADDKTFVADDDRFKLLKS</sequence>
<dbReference type="InterPro" id="IPR000415">
    <property type="entry name" value="Nitroreductase-like"/>
</dbReference>
<keyword evidence="3" id="KW-1185">Reference proteome</keyword>
<dbReference type="InterPro" id="IPR033877">
    <property type="entry name" value="Frm2/Hbn1"/>
</dbReference>
<dbReference type="CDD" id="cd02140">
    <property type="entry name" value="Frm2-like"/>
    <property type="match status" value="1"/>
</dbReference>
<proteinExistence type="predicted"/>
<protein>
    <submittedName>
        <fullName evidence="2">Nitroreductase family protein</fullName>
    </submittedName>
</protein>
<dbReference type="EMBL" id="CP037939">
    <property type="protein sequence ID" value="QBR47391.1"/>
    <property type="molecule type" value="Genomic_DNA"/>
</dbReference>
<dbReference type="RefSeq" id="WP_013974974.1">
    <property type="nucleotide sequence ID" value="NZ_CP037939.1"/>
</dbReference>
<dbReference type="Pfam" id="PF00881">
    <property type="entry name" value="Nitroreductase"/>
    <property type="match status" value="1"/>
</dbReference>
<evidence type="ECO:0000313" key="2">
    <source>
        <dbReference type="EMBL" id="QBR47391.1"/>
    </source>
</evidence>
<dbReference type="SUPFAM" id="SSF55469">
    <property type="entry name" value="FMN-dependent nitroreductase-like"/>
    <property type="match status" value="1"/>
</dbReference>
<dbReference type="PANTHER" id="PTHR43035:SF1">
    <property type="entry name" value="FATTY ACID REPRESSION MUTANT PROTEIN 2-RELATED"/>
    <property type="match status" value="1"/>
</dbReference>
<accession>A0ABX5SML3</accession>
<feature type="domain" description="Nitroreductase" evidence="1">
    <location>
        <begin position="8"/>
        <end position="177"/>
    </location>
</feature>
<reference evidence="2 3" key="1">
    <citation type="submission" date="2019-03" db="EMBL/GenBank/DDBJ databases">
        <title>Complete Genome Sequence of Leuconostoc kimchii strain NKJ218 Isolated from Homemade Kimchi.</title>
        <authorList>
            <person name="Jung J.Y."/>
            <person name="Jin H.M."/>
            <person name="Jung J.-W."/>
            <person name="Lee S.-Y."/>
            <person name="Ryu B.-G."/>
            <person name="Han S.-S."/>
            <person name="Kang H.K."/>
            <person name="Choi H.W."/>
            <person name="Chung E.J."/>
            <person name="Choi K.-M."/>
        </authorList>
    </citation>
    <scope>NUCLEOTIDE SEQUENCE [LARGE SCALE GENOMIC DNA]</scope>
    <source>
        <strain evidence="2 3">NKJ218</strain>
    </source>
</reference>
<name>A0ABX5SML3_9LACO</name>
<organism evidence="2 3">
    <name type="scientific">Leuconostoc kimchii</name>
    <dbReference type="NCBI Taxonomy" id="136609"/>
    <lineage>
        <taxon>Bacteria</taxon>
        <taxon>Bacillati</taxon>
        <taxon>Bacillota</taxon>
        <taxon>Bacilli</taxon>
        <taxon>Lactobacillales</taxon>
        <taxon>Lactobacillaceae</taxon>
        <taxon>Leuconostoc</taxon>
    </lineage>
</organism>
<dbReference type="PANTHER" id="PTHR43035">
    <property type="entry name" value="FATTY ACID REPRESSION MUTANT PROTEIN 2-RELATED"/>
    <property type="match status" value="1"/>
</dbReference>
<evidence type="ECO:0000259" key="1">
    <source>
        <dbReference type="Pfam" id="PF00881"/>
    </source>
</evidence>
<dbReference type="Gene3D" id="3.40.109.10">
    <property type="entry name" value="NADH Oxidase"/>
    <property type="match status" value="1"/>
</dbReference>